<proteinExistence type="predicted"/>
<gene>
    <name evidence="1" type="ORF">HWI92_08170</name>
</gene>
<keyword evidence="2" id="KW-1185">Reference proteome</keyword>
<evidence type="ECO:0000313" key="1">
    <source>
        <dbReference type="EMBL" id="QRR00880.1"/>
    </source>
</evidence>
<dbReference type="Proteomes" id="UP000612680">
    <property type="component" value="Chromosome"/>
</dbReference>
<protein>
    <submittedName>
        <fullName evidence="1">Uncharacterized protein</fullName>
    </submittedName>
</protein>
<accession>A0ABX7I512</accession>
<evidence type="ECO:0000313" key="2">
    <source>
        <dbReference type="Proteomes" id="UP000612680"/>
    </source>
</evidence>
<name>A0ABX7I512_9BACT</name>
<dbReference type="EMBL" id="CP056775">
    <property type="protein sequence ID" value="QRR00880.1"/>
    <property type="molecule type" value="Genomic_DNA"/>
</dbReference>
<reference evidence="1 2" key="1">
    <citation type="submission" date="2020-06" db="EMBL/GenBank/DDBJ databases">
        <title>Dyadobacter sandarakinus sp. nov., isolated from the soil of the Arctic Yellow River Station.</title>
        <authorList>
            <person name="Zhang Y."/>
            <person name="Peng F."/>
        </authorList>
    </citation>
    <scope>NUCLEOTIDE SEQUENCE [LARGE SCALE GENOMIC DNA]</scope>
    <source>
        <strain evidence="1 2">Q3-56</strain>
    </source>
</reference>
<sequence length="292" mass="33061">MLNTDFAAELTQWIVSRTAGLNALHETAESGICIQVYAGNLLRLEVLAMSPAQWQHTGSEIAWKKQVENVRRKRAEGTKCVIVWENDWIFRREVVASRLDSMLGLAQGIAGRLTRVVRIDRTTALTFLDKNHLNRPIAGKYRYALVLPQRYYRTIPDTFSLDRSAERLIVAVATFSHARVFLKDGKSFRSLELLRFASLRGTHVTGGLSKLLNAFILERQPGDIMTYADLEWSDGESYRQAQFTPVSELPPIAFDIDPENGMRVPAAQPRYPELAPVWNAGSIKFVRKVEND</sequence>
<organism evidence="1 2">
    <name type="scientific">Dyadobacter sandarakinus</name>
    <dbReference type="NCBI Taxonomy" id="2747268"/>
    <lineage>
        <taxon>Bacteria</taxon>
        <taxon>Pseudomonadati</taxon>
        <taxon>Bacteroidota</taxon>
        <taxon>Cytophagia</taxon>
        <taxon>Cytophagales</taxon>
        <taxon>Spirosomataceae</taxon>
        <taxon>Dyadobacter</taxon>
    </lineage>
</organism>
<dbReference type="RefSeq" id="WP_204662576.1">
    <property type="nucleotide sequence ID" value="NZ_CP056775.1"/>
</dbReference>